<dbReference type="Pfam" id="PF07516">
    <property type="entry name" value="SecA_SW"/>
    <property type="match status" value="1"/>
</dbReference>
<dbReference type="SUPFAM" id="SSF81886">
    <property type="entry name" value="Helical scaffold and wing domains of SecA"/>
    <property type="match status" value="1"/>
</dbReference>
<comment type="subunit">
    <text evidence="15">Monomer and homodimer. Part of the essential Sec protein translocation apparatus which comprises SecA, SecYEG and auxiliary proteins SecDF. Other proteins may also be involved.</text>
</comment>
<dbReference type="GO" id="GO:0017038">
    <property type="term" value="P:protein import"/>
    <property type="evidence" value="ECO:0007669"/>
    <property type="project" value="InterPro"/>
</dbReference>
<evidence type="ECO:0000256" key="17">
    <source>
        <dbReference type="SAM" id="MobiDB-lite"/>
    </source>
</evidence>
<gene>
    <name evidence="15" type="primary">secA</name>
    <name evidence="20" type="ordered locus">AciPR4_2562</name>
</gene>
<dbReference type="Gene3D" id="1.10.3060.10">
    <property type="entry name" value="Helical scaffold and wing domains of SecA"/>
    <property type="match status" value="1"/>
</dbReference>
<dbReference type="InterPro" id="IPR004027">
    <property type="entry name" value="SEC_C_motif"/>
</dbReference>
<keyword evidence="14 15" id="KW-0472">Membrane</keyword>
<dbReference type="PANTHER" id="PTHR30612">
    <property type="entry name" value="SECA INNER MEMBRANE COMPONENT OF SEC PROTEIN SECRETION SYSTEM"/>
    <property type="match status" value="1"/>
</dbReference>
<dbReference type="GO" id="GO:0065002">
    <property type="term" value="P:intracellular protein transmembrane transport"/>
    <property type="evidence" value="ECO:0007669"/>
    <property type="project" value="UniProtKB-UniRule"/>
</dbReference>
<evidence type="ECO:0000256" key="2">
    <source>
        <dbReference type="ARBA" id="ARBA00004170"/>
    </source>
</evidence>
<evidence type="ECO:0000259" key="18">
    <source>
        <dbReference type="PROSITE" id="PS51192"/>
    </source>
</evidence>
<dbReference type="KEGG" id="tsa:AciPR4_2562"/>
<dbReference type="PROSITE" id="PS01312">
    <property type="entry name" value="SECA"/>
    <property type="match status" value="1"/>
</dbReference>
<evidence type="ECO:0000256" key="8">
    <source>
        <dbReference type="ARBA" id="ARBA00022741"/>
    </source>
</evidence>
<keyword evidence="11 15" id="KW-0653">Protein transport</keyword>
<dbReference type="GO" id="GO:0043952">
    <property type="term" value="P:protein transport by the Sec complex"/>
    <property type="evidence" value="ECO:0007669"/>
    <property type="project" value="TreeGrafter"/>
</dbReference>
<dbReference type="InterPro" id="IPR014018">
    <property type="entry name" value="SecA_motor_DEAD"/>
</dbReference>
<evidence type="ECO:0000256" key="4">
    <source>
        <dbReference type="ARBA" id="ARBA00022448"/>
    </source>
</evidence>
<dbReference type="GO" id="GO:0005829">
    <property type="term" value="C:cytosol"/>
    <property type="evidence" value="ECO:0007669"/>
    <property type="project" value="TreeGrafter"/>
</dbReference>
<dbReference type="GO" id="GO:0046872">
    <property type="term" value="F:metal ion binding"/>
    <property type="evidence" value="ECO:0007669"/>
    <property type="project" value="UniProtKB-KW"/>
</dbReference>
<dbReference type="Gene3D" id="3.40.50.300">
    <property type="entry name" value="P-loop containing nucleotide triphosphate hydrolases"/>
    <property type="match status" value="2"/>
</dbReference>
<keyword evidence="15" id="KW-0997">Cell inner membrane</keyword>
<dbReference type="FunFam" id="3.90.1440.10:FF:000002">
    <property type="entry name" value="Protein translocase subunit SecA"/>
    <property type="match status" value="1"/>
</dbReference>
<dbReference type="GO" id="GO:0005886">
    <property type="term" value="C:plasma membrane"/>
    <property type="evidence" value="ECO:0007669"/>
    <property type="project" value="UniProtKB-SubCell"/>
</dbReference>
<comment type="catalytic activity">
    <reaction evidence="15">
        <text>ATP + H2O + cellular proteinSide 1 = ADP + phosphate + cellular proteinSide 2.</text>
        <dbReference type="EC" id="7.4.2.8"/>
    </reaction>
</comment>
<dbReference type="SMART" id="SM00958">
    <property type="entry name" value="SecA_PP_bind"/>
    <property type="match status" value="1"/>
</dbReference>
<evidence type="ECO:0000256" key="16">
    <source>
        <dbReference type="RuleBase" id="RU003874"/>
    </source>
</evidence>
<evidence type="ECO:0000256" key="11">
    <source>
        <dbReference type="ARBA" id="ARBA00022927"/>
    </source>
</evidence>
<proteinExistence type="inferred from homology"/>
<feature type="domain" description="SecA family profile" evidence="19">
    <location>
        <begin position="3"/>
        <end position="666"/>
    </location>
</feature>
<dbReference type="InterPro" id="IPR027417">
    <property type="entry name" value="P-loop_NTPase"/>
</dbReference>
<evidence type="ECO:0000256" key="10">
    <source>
        <dbReference type="ARBA" id="ARBA00022840"/>
    </source>
</evidence>
<feature type="domain" description="Helicase ATP-binding" evidence="18">
    <location>
        <begin position="104"/>
        <end position="262"/>
    </location>
</feature>
<keyword evidence="8 15" id="KW-0547">Nucleotide-binding</keyword>
<dbReference type="InterPro" id="IPR044722">
    <property type="entry name" value="SecA_SF2_C"/>
</dbReference>
<dbReference type="InterPro" id="IPR036266">
    <property type="entry name" value="SecA_Wing/Scaffold_sf"/>
</dbReference>
<organism evidence="20 21">
    <name type="scientific">Terriglobus saanensis (strain ATCC BAA-1853 / DSM 23119 / SP1PR4)</name>
    <dbReference type="NCBI Taxonomy" id="401053"/>
    <lineage>
        <taxon>Bacteria</taxon>
        <taxon>Pseudomonadati</taxon>
        <taxon>Acidobacteriota</taxon>
        <taxon>Terriglobia</taxon>
        <taxon>Terriglobales</taxon>
        <taxon>Acidobacteriaceae</taxon>
        <taxon>Terriglobus</taxon>
    </lineage>
</organism>
<dbReference type="InterPro" id="IPR020937">
    <property type="entry name" value="SecA_CS"/>
</dbReference>
<keyword evidence="6 15" id="KW-0963">Cytoplasm</keyword>
<dbReference type="HOGENOM" id="CLU_005314_3_0_0"/>
<dbReference type="Proteomes" id="UP000006844">
    <property type="component" value="Chromosome"/>
</dbReference>
<dbReference type="GO" id="GO:0005524">
    <property type="term" value="F:ATP binding"/>
    <property type="evidence" value="ECO:0007669"/>
    <property type="project" value="UniProtKB-UniRule"/>
</dbReference>
<dbReference type="SUPFAM" id="SSF81767">
    <property type="entry name" value="Pre-protein crosslinking domain of SecA"/>
    <property type="match status" value="1"/>
</dbReference>
<dbReference type="Pfam" id="PF07517">
    <property type="entry name" value="SecA_DEAD"/>
    <property type="match status" value="1"/>
</dbReference>
<sequence>MLNSVLAKVFGTSNERAVKKLLPIVEQINALEPQIQALSDDALRGKTAEFRERIAARTASIEDLEERVAEEKVVLDEILPEAFAVVREAGKRAVGMRHFDVQMIGGIVLHSGKISEMKTGEGKTLVATLPCYLNALAGRGVHVVTVNDYLAKRDAEWMGKIYGFLGMNVGVIVHDLDDRERHAAYAADITYGTNNEFGFDYLRDNMKFELGEMVQRGHYHAIVDEVDSILIDEARTPLIISGPTDQTTDKYARVNLIIPELELGELTETIDQKTYTGDFVVDEKARAITVTDEGWEKIEKLLGIGNIADPENWDLKHHVETAIKAHQLYKRDVEYVVKEGEIIIVDEFTGRLMPGRRWSDGLHQAVEAKEGVAIRKEDQTLATITFQNYFRMYKKLSGMTGTAETEAAEFDKIYKLEIVVIPTNRQMLRIENADVVYRTAKEKYFAVADEITRLNEIKQPVLVGTTSIEKSELLSEILKRKGVRHVVLNAKFHEKEAEIVAQAGRLGMVTIATNMAGRGTDILLGGNAEFMARQELVKKQQARAVSAAEGAISPVAGPGMVRFYYQNQEFEVPQPQWEAVLATHSAACSKDHDAVVAAGGLHILGTERHESRRVDNQLRGRAGRQGDPGASRFYLSLEDDLMRIFAREWVSTLLQRLGMEEGVPIESGMISRRIEAAQKAVETQNFESRKHVLEYDDVMNKQREAVYGLRLRLLEGLDQKQLIVEDYVANALSTILEEFAPEKAHPDAWKVEELRARLFENFGTGMEEIDFSSLNRHELGEAIYKNLEQRYDVKEEILGAEGLRYHERIVMLSVLDGLWKDHLLAMDHLKEGIGLRGYAQQDPLVAYKRESFEMFEAMMNRFQEDTLRTLFRMQILGPDGTPVETMEQMNAIRNAVPPPPALEEAAAQPVPLPPSHAASTTIDALEAELKWKKEKELNQARLAGADKAEPLSQRVAGEKVGRNDPCPCGSGKKFKKCHGTEA</sequence>
<keyword evidence="7" id="KW-0479">Metal-binding</keyword>
<keyword evidence="13 15" id="KW-0811">Translocation</keyword>
<feature type="binding site" evidence="15">
    <location>
        <position position="102"/>
    </location>
    <ligand>
        <name>ATP</name>
        <dbReference type="ChEBI" id="CHEBI:30616"/>
    </ligand>
</feature>
<evidence type="ECO:0000256" key="9">
    <source>
        <dbReference type="ARBA" id="ARBA00022833"/>
    </source>
</evidence>
<dbReference type="FunFam" id="3.40.50.300:FF:000246">
    <property type="entry name" value="Preprotein translocase subunit SecA"/>
    <property type="match status" value="1"/>
</dbReference>
<reference evidence="20 21" key="1">
    <citation type="journal article" date="2012" name="Stand. Genomic Sci.">
        <title>Complete genome sequence of Terriglobus saanensis type strain SP1PR4(T), an Acidobacteria from tundra soil.</title>
        <authorList>
            <person name="Rawat S.R."/>
            <person name="Mannisto M.K."/>
            <person name="Starovoytov V."/>
            <person name="Goodwin L."/>
            <person name="Nolan M."/>
            <person name="Hauser L."/>
            <person name="Land M."/>
            <person name="Davenport K.W."/>
            <person name="Woyke T."/>
            <person name="Haggblom M.M."/>
        </authorList>
    </citation>
    <scope>NUCLEOTIDE SEQUENCE</scope>
    <source>
        <strain evidence="21">ATCC BAA-1853 / DSM 23119 / SP1PR4</strain>
    </source>
</reference>
<evidence type="ECO:0000256" key="1">
    <source>
        <dbReference type="ARBA" id="ARBA00001947"/>
    </source>
</evidence>
<dbReference type="Pfam" id="PF02810">
    <property type="entry name" value="SEC-C"/>
    <property type="match status" value="1"/>
</dbReference>
<dbReference type="Gene3D" id="3.90.1440.10">
    <property type="entry name" value="SecA, preprotein cross-linking domain"/>
    <property type="match status" value="1"/>
</dbReference>
<comment type="subcellular location">
    <subcellularLocation>
        <location evidence="15">Cell inner membrane</location>
        <topology evidence="15">Peripheral membrane protein</topology>
        <orientation evidence="15">Cytoplasmic side</orientation>
    </subcellularLocation>
    <subcellularLocation>
        <location evidence="15">Cytoplasm</location>
    </subcellularLocation>
    <subcellularLocation>
        <location evidence="2">Membrane</location>
        <topology evidence="2">Peripheral membrane protein</topology>
    </subcellularLocation>
    <text evidence="15">Distribution is 50-50.</text>
</comment>
<dbReference type="HAMAP" id="MF_01382">
    <property type="entry name" value="SecA"/>
    <property type="match status" value="1"/>
</dbReference>
<dbReference type="CDD" id="cd17928">
    <property type="entry name" value="DEXDc_SecA"/>
    <property type="match status" value="1"/>
</dbReference>
<dbReference type="SMART" id="SM00957">
    <property type="entry name" value="SecA_DEAD"/>
    <property type="match status" value="1"/>
</dbReference>
<dbReference type="InterPro" id="IPR011115">
    <property type="entry name" value="SecA_DEAD"/>
</dbReference>
<dbReference type="eggNOG" id="COG0653">
    <property type="taxonomic scope" value="Bacteria"/>
</dbReference>
<dbReference type="GO" id="GO:0031522">
    <property type="term" value="C:cell envelope Sec protein transport complex"/>
    <property type="evidence" value="ECO:0007669"/>
    <property type="project" value="TreeGrafter"/>
</dbReference>
<dbReference type="Gene3D" id="3.10.450.50">
    <property type="match status" value="1"/>
</dbReference>
<evidence type="ECO:0000259" key="19">
    <source>
        <dbReference type="PROSITE" id="PS51196"/>
    </source>
</evidence>
<dbReference type="PROSITE" id="PS51196">
    <property type="entry name" value="SECA_MOTOR_DEAD"/>
    <property type="match status" value="1"/>
</dbReference>
<dbReference type="Pfam" id="PF21090">
    <property type="entry name" value="P-loop_SecA"/>
    <property type="match status" value="1"/>
</dbReference>
<evidence type="ECO:0000256" key="6">
    <source>
        <dbReference type="ARBA" id="ARBA00022490"/>
    </source>
</evidence>
<keyword evidence="12 15" id="KW-1278">Translocase</keyword>
<feature type="binding site" evidence="15">
    <location>
        <position position="521"/>
    </location>
    <ligand>
        <name>ATP</name>
        <dbReference type="ChEBI" id="CHEBI:30616"/>
    </ligand>
</feature>
<dbReference type="GO" id="GO:0008564">
    <property type="term" value="F:protein-exporting ATPase activity"/>
    <property type="evidence" value="ECO:0007669"/>
    <property type="project" value="UniProtKB-EC"/>
</dbReference>
<dbReference type="SUPFAM" id="SSF52540">
    <property type="entry name" value="P-loop containing nucleoside triphosphate hydrolases"/>
    <property type="match status" value="2"/>
</dbReference>
<dbReference type="AlphaFoldDB" id="E8V0C2"/>
<dbReference type="NCBIfam" id="NF009538">
    <property type="entry name" value="PRK12904.1"/>
    <property type="match status" value="1"/>
</dbReference>
<evidence type="ECO:0000256" key="3">
    <source>
        <dbReference type="ARBA" id="ARBA00007650"/>
    </source>
</evidence>
<feature type="compositionally biased region" description="Basic residues" evidence="17">
    <location>
        <begin position="972"/>
        <end position="982"/>
    </location>
</feature>
<keyword evidence="21" id="KW-1185">Reference proteome</keyword>
<evidence type="ECO:0000256" key="5">
    <source>
        <dbReference type="ARBA" id="ARBA00022475"/>
    </source>
</evidence>
<keyword evidence="9" id="KW-0862">Zinc</keyword>
<name>E8V0C2_TERSS</name>
<keyword evidence="5 15" id="KW-1003">Cell membrane</keyword>
<evidence type="ECO:0000256" key="12">
    <source>
        <dbReference type="ARBA" id="ARBA00022967"/>
    </source>
</evidence>
<dbReference type="RefSeq" id="WP_013569073.1">
    <property type="nucleotide sequence ID" value="NC_014963.1"/>
</dbReference>
<dbReference type="OrthoDB" id="9805579at2"/>
<dbReference type="NCBIfam" id="TIGR00963">
    <property type="entry name" value="secA"/>
    <property type="match status" value="1"/>
</dbReference>
<dbReference type="InterPro" id="IPR014001">
    <property type="entry name" value="Helicase_ATP-bd"/>
</dbReference>
<dbReference type="Pfam" id="PF01043">
    <property type="entry name" value="SecA_PP_bind"/>
    <property type="match status" value="1"/>
</dbReference>
<dbReference type="CDD" id="cd18803">
    <property type="entry name" value="SF2_C_secA"/>
    <property type="match status" value="1"/>
</dbReference>
<dbReference type="InterPro" id="IPR011130">
    <property type="entry name" value="SecA_preprotein_X-link_dom"/>
</dbReference>
<evidence type="ECO:0000256" key="14">
    <source>
        <dbReference type="ARBA" id="ARBA00023136"/>
    </source>
</evidence>
<protein>
    <recommendedName>
        <fullName evidence="15 16">Protein translocase subunit SecA</fullName>
        <ecNumber evidence="15">7.4.2.8</ecNumber>
    </recommendedName>
</protein>
<dbReference type="PANTHER" id="PTHR30612:SF0">
    <property type="entry name" value="CHLOROPLAST PROTEIN-TRANSPORTING ATPASE"/>
    <property type="match status" value="1"/>
</dbReference>
<dbReference type="InterPro" id="IPR011116">
    <property type="entry name" value="SecA_Wing/Scaffold"/>
</dbReference>
<dbReference type="InterPro" id="IPR036670">
    <property type="entry name" value="SecA_X-link_sf"/>
</dbReference>
<dbReference type="PRINTS" id="PR00906">
    <property type="entry name" value="SECA"/>
</dbReference>
<dbReference type="EC" id="7.4.2.8" evidence="15"/>
<dbReference type="STRING" id="401053.AciPR4_2562"/>
<dbReference type="InterPro" id="IPR000185">
    <property type="entry name" value="SecA"/>
</dbReference>
<dbReference type="EMBL" id="CP002467">
    <property type="protein sequence ID" value="ADV83340.1"/>
    <property type="molecule type" value="Genomic_DNA"/>
</dbReference>
<comment type="function">
    <text evidence="15">Part of the Sec protein translocase complex. Interacts with the SecYEG preprotein conducting channel. Has a central role in coupling the hydrolysis of ATP to the transfer of proteins into and across the cell membrane, serving as an ATP-driven molecular motor driving the stepwise translocation of polypeptide chains across the membrane.</text>
</comment>
<keyword evidence="4 15" id="KW-0813">Transport</keyword>
<evidence type="ECO:0000256" key="7">
    <source>
        <dbReference type="ARBA" id="ARBA00022723"/>
    </source>
</evidence>
<dbReference type="GO" id="GO:0006605">
    <property type="term" value="P:protein targeting"/>
    <property type="evidence" value="ECO:0007669"/>
    <property type="project" value="UniProtKB-UniRule"/>
</dbReference>
<comment type="cofactor">
    <cofactor evidence="1">
        <name>Zn(2+)</name>
        <dbReference type="ChEBI" id="CHEBI:29105"/>
    </cofactor>
</comment>
<feature type="binding site" evidence="15">
    <location>
        <begin position="120"/>
        <end position="124"/>
    </location>
    <ligand>
        <name>ATP</name>
        <dbReference type="ChEBI" id="CHEBI:30616"/>
    </ligand>
</feature>
<feature type="region of interest" description="Disordered" evidence="17">
    <location>
        <begin position="941"/>
        <end position="982"/>
    </location>
</feature>
<dbReference type="PROSITE" id="PS51192">
    <property type="entry name" value="HELICASE_ATP_BIND_1"/>
    <property type="match status" value="1"/>
</dbReference>
<evidence type="ECO:0000313" key="20">
    <source>
        <dbReference type="EMBL" id="ADV83340.1"/>
    </source>
</evidence>
<keyword evidence="10 15" id="KW-0067">ATP-binding</keyword>
<evidence type="ECO:0000256" key="15">
    <source>
        <dbReference type="HAMAP-Rule" id="MF_01382"/>
    </source>
</evidence>
<evidence type="ECO:0000256" key="13">
    <source>
        <dbReference type="ARBA" id="ARBA00023010"/>
    </source>
</evidence>
<accession>E8V0C2</accession>
<comment type="similarity">
    <text evidence="3 15 16">Belongs to the SecA family.</text>
</comment>
<evidence type="ECO:0000313" key="21">
    <source>
        <dbReference type="Proteomes" id="UP000006844"/>
    </source>
</evidence>